<dbReference type="RefSeq" id="WP_102843624.1">
    <property type="nucleotide sequence ID" value="NZ_PDZR01000009.1"/>
</dbReference>
<accession>A0A2J7THG5</accession>
<name>A0A2J7THG5_METSI</name>
<proteinExistence type="predicted"/>
<dbReference type="EMBL" id="PDZR01000009">
    <property type="protein sequence ID" value="PNG26197.1"/>
    <property type="molecule type" value="Genomic_DNA"/>
</dbReference>
<dbReference type="AlphaFoldDB" id="A0A2J7THG5"/>
<evidence type="ECO:0000313" key="1">
    <source>
        <dbReference type="EMBL" id="PNG26197.1"/>
    </source>
</evidence>
<protein>
    <submittedName>
        <fullName evidence="1">Uncharacterized protein</fullName>
    </submittedName>
</protein>
<evidence type="ECO:0000313" key="2">
    <source>
        <dbReference type="Proteomes" id="UP000236286"/>
    </source>
</evidence>
<gene>
    <name evidence="1" type="ORF">CR492_09635</name>
</gene>
<comment type="caution">
    <text evidence="1">The sequence shown here is derived from an EMBL/GenBank/DDBJ whole genome shotgun (WGS) entry which is preliminary data.</text>
</comment>
<dbReference type="Proteomes" id="UP000236286">
    <property type="component" value="Unassembled WGS sequence"/>
</dbReference>
<dbReference type="OrthoDB" id="8440728at2"/>
<organism evidence="1 2">
    <name type="scientific">Methylocella silvestris</name>
    <dbReference type="NCBI Taxonomy" id="199596"/>
    <lineage>
        <taxon>Bacteria</taxon>
        <taxon>Pseudomonadati</taxon>
        <taxon>Pseudomonadota</taxon>
        <taxon>Alphaproteobacteria</taxon>
        <taxon>Hyphomicrobiales</taxon>
        <taxon>Beijerinckiaceae</taxon>
        <taxon>Methylocella</taxon>
    </lineage>
</organism>
<reference evidence="1 2" key="1">
    <citation type="submission" date="2017-10" db="EMBL/GenBank/DDBJ databases">
        <title>Genome announcement of Methylocella silvestris TVC from permafrost.</title>
        <authorList>
            <person name="Wang J."/>
            <person name="Geng K."/>
            <person name="Ul-Haque F."/>
            <person name="Crombie A.T."/>
            <person name="Street L.E."/>
            <person name="Wookey P.A."/>
            <person name="Murrell J.C."/>
            <person name="Pratscher J."/>
        </authorList>
    </citation>
    <scope>NUCLEOTIDE SEQUENCE [LARGE SCALE GENOMIC DNA]</scope>
    <source>
        <strain evidence="1 2">TVC</strain>
    </source>
</reference>
<sequence length="180" mass="19904">MADDVFFRASGQAGYEVDCGHHTKTRVVFGIFDEEKTSIAWYLFASAADKKSQKECETTDVLVTEQFGFRTDVGRHIRVLFRKKIGLDGLADKKGSFATLNMDATDKSRLIGCRIAKLKTKAGEVVTFPFGFQQNSKPSRANQDIEGKVLFLESGPFDEKTFHLGPQGKDSKIKISGGVV</sequence>